<dbReference type="InterPro" id="IPR019349">
    <property type="entry name" value="Ribosomal_mS35_mit"/>
</dbReference>
<dbReference type="GO" id="GO:0003735">
    <property type="term" value="F:structural constituent of ribosome"/>
    <property type="evidence" value="ECO:0007669"/>
    <property type="project" value="InterPro"/>
</dbReference>
<reference evidence="3 4" key="1">
    <citation type="submission" date="2014-04" db="EMBL/GenBank/DDBJ databases">
        <authorList>
            <consortium name="DOE Joint Genome Institute"/>
            <person name="Kuo A."/>
            <person name="Girlanda M."/>
            <person name="Perotto S."/>
            <person name="Kohler A."/>
            <person name="Nagy L.G."/>
            <person name="Floudas D."/>
            <person name="Copeland A."/>
            <person name="Barry K.W."/>
            <person name="Cichocki N."/>
            <person name="Veneault-Fourrey C."/>
            <person name="LaButti K."/>
            <person name="Lindquist E.A."/>
            <person name="Lipzen A."/>
            <person name="Lundell T."/>
            <person name="Morin E."/>
            <person name="Murat C."/>
            <person name="Sun H."/>
            <person name="Tunlid A."/>
            <person name="Henrissat B."/>
            <person name="Grigoriev I.V."/>
            <person name="Hibbett D.S."/>
            <person name="Martin F."/>
            <person name="Nordberg H.P."/>
            <person name="Cantor M.N."/>
            <person name="Hua S.X."/>
        </authorList>
    </citation>
    <scope>NUCLEOTIDE SEQUENCE [LARGE SCALE GENOMIC DNA]</scope>
    <source>
        <strain evidence="3 4">MUT 4182</strain>
    </source>
</reference>
<dbReference type="Pfam" id="PF10213">
    <property type="entry name" value="MRP-S28"/>
    <property type="match status" value="1"/>
</dbReference>
<feature type="domain" description="Small ribosomal subunit protein mS35 mitochondrial conserved" evidence="2">
    <location>
        <begin position="36"/>
        <end position="190"/>
    </location>
</feature>
<proteinExistence type="predicted"/>
<evidence type="ECO:0000313" key="3">
    <source>
        <dbReference type="EMBL" id="KIO25981.1"/>
    </source>
</evidence>
<name>A0A0C3QHF1_9AGAM</name>
<sequence length="200" mass="22867">DATALGHLILRQQREYLNLFRKIELEVPQLKAFRRPFVPPPSNNYLTHRQLWYGGEEHPAERKAVVVVPVSKLPFAKPSALHKFKLIAGPRWSRECPKDAGISSDELESIGKEGFIKISCEDMPDHGLNLKWCSDVLDRMVKESNDTSVTFSDVPVDDRHIRSRDRKQRTGKHHARRAKTPTIDDFPKEWLPNAGQPATT</sequence>
<feature type="non-terminal residue" evidence="3">
    <location>
        <position position="200"/>
    </location>
</feature>
<feature type="compositionally biased region" description="Basic residues" evidence="1">
    <location>
        <begin position="161"/>
        <end position="179"/>
    </location>
</feature>
<reference evidence="4" key="2">
    <citation type="submission" date="2015-01" db="EMBL/GenBank/DDBJ databases">
        <title>Evolutionary Origins and Diversification of the Mycorrhizal Mutualists.</title>
        <authorList>
            <consortium name="DOE Joint Genome Institute"/>
            <consortium name="Mycorrhizal Genomics Consortium"/>
            <person name="Kohler A."/>
            <person name="Kuo A."/>
            <person name="Nagy L.G."/>
            <person name="Floudas D."/>
            <person name="Copeland A."/>
            <person name="Barry K.W."/>
            <person name="Cichocki N."/>
            <person name="Veneault-Fourrey C."/>
            <person name="LaButti K."/>
            <person name="Lindquist E.A."/>
            <person name="Lipzen A."/>
            <person name="Lundell T."/>
            <person name="Morin E."/>
            <person name="Murat C."/>
            <person name="Riley R."/>
            <person name="Ohm R."/>
            <person name="Sun H."/>
            <person name="Tunlid A."/>
            <person name="Henrissat B."/>
            <person name="Grigoriev I.V."/>
            <person name="Hibbett D.S."/>
            <person name="Martin F."/>
        </authorList>
    </citation>
    <scope>NUCLEOTIDE SEQUENCE [LARGE SCALE GENOMIC DNA]</scope>
    <source>
        <strain evidence="4">MUT 4182</strain>
    </source>
</reference>
<evidence type="ECO:0000313" key="4">
    <source>
        <dbReference type="Proteomes" id="UP000054248"/>
    </source>
</evidence>
<dbReference type="AlphaFoldDB" id="A0A0C3QHF1"/>
<dbReference type="PANTHER" id="PTHR13490">
    <property type="entry name" value="MITOCHONDRIAL 28S RIBOSOMAL PROTEIN S28"/>
    <property type="match status" value="1"/>
</dbReference>
<dbReference type="HOGENOM" id="CLU_072379_0_0_1"/>
<dbReference type="InterPro" id="IPR039848">
    <property type="entry name" value="Ribosomal_mS35_mt"/>
</dbReference>
<organism evidence="3 4">
    <name type="scientific">Tulasnella calospora MUT 4182</name>
    <dbReference type="NCBI Taxonomy" id="1051891"/>
    <lineage>
        <taxon>Eukaryota</taxon>
        <taxon>Fungi</taxon>
        <taxon>Dikarya</taxon>
        <taxon>Basidiomycota</taxon>
        <taxon>Agaricomycotina</taxon>
        <taxon>Agaricomycetes</taxon>
        <taxon>Cantharellales</taxon>
        <taxon>Tulasnellaceae</taxon>
        <taxon>Tulasnella</taxon>
    </lineage>
</organism>
<dbReference type="OrthoDB" id="283424at2759"/>
<feature type="region of interest" description="Disordered" evidence="1">
    <location>
        <begin position="159"/>
        <end position="200"/>
    </location>
</feature>
<feature type="non-terminal residue" evidence="3">
    <location>
        <position position="1"/>
    </location>
</feature>
<dbReference type="STRING" id="1051891.A0A0C3QHF1"/>
<dbReference type="GO" id="GO:0005763">
    <property type="term" value="C:mitochondrial small ribosomal subunit"/>
    <property type="evidence" value="ECO:0007669"/>
    <property type="project" value="TreeGrafter"/>
</dbReference>
<accession>A0A0C3QHF1</accession>
<dbReference type="GO" id="GO:0032543">
    <property type="term" value="P:mitochondrial translation"/>
    <property type="evidence" value="ECO:0007669"/>
    <property type="project" value="InterPro"/>
</dbReference>
<evidence type="ECO:0000259" key="2">
    <source>
        <dbReference type="Pfam" id="PF10213"/>
    </source>
</evidence>
<gene>
    <name evidence="3" type="ORF">M407DRAFT_59282</name>
</gene>
<keyword evidence="4" id="KW-1185">Reference proteome</keyword>
<dbReference type="PANTHER" id="PTHR13490:SF0">
    <property type="entry name" value="SMALL RIBOSOMAL SUBUNIT PROTEIN MS35"/>
    <property type="match status" value="1"/>
</dbReference>
<dbReference type="EMBL" id="KN823032">
    <property type="protein sequence ID" value="KIO25981.1"/>
    <property type="molecule type" value="Genomic_DNA"/>
</dbReference>
<protein>
    <recommendedName>
        <fullName evidence="2">Small ribosomal subunit protein mS35 mitochondrial conserved domain-containing protein</fullName>
    </recommendedName>
</protein>
<evidence type="ECO:0000256" key="1">
    <source>
        <dbReference type="SAM" id="MobiDB-lite"/>
    </source>
</evidence>
<dbReference type="Proteomes" id="UP000054248">
    <property type="component" value="Unassembled WGS sequence"/>
</dbReference>